<evidence type="ECO:0000256" key="1">
    <source>
        <dbReference type="ARBA" id="ARBA00009479"/>
    </source>
</evidence>
<organism evidence="5 6">
    <name type="scientific">Ignatzschineria indica</name>
    <dbReference type="NCBI Taxonomy" id="472583"/>
    <lineage>
        <taxon>Bacteria</taxon>
        <taxon>Pseudomonadati</taxon>
        <taxon>Pseudomonadota</taxon>
        <taxon>Gammaproteobacteria</taxon>
        <taxon>Cardiobacteriales</taxon>
        <taxon>Ignatzschineriaceae</taxon>
        <taxon>Ignatzschineria</taxon>
    </lineage>
</organism>
<dbReference type="FunFam" id="2.40.50.140:FF:000004">
    <property type="entry name" value="Elongation factor P"/>
    <property type="match status" value="1"/>
</dbReference>
<dbReference type="NCBIfam" id="NF001810">
    <property type="entry name" value="PRK00529.1"/>
    <property type="match status" value="1"/>
</dbReference>
<protein>
    <recommendedName>
        <fullName evidence="2">Elongation factor P-like protein</fullName>
    </recommendedName>
</protein>
<dbReference type="InterPro" id="IPR011897">
    <property type="entry name" value="Transl_elong_p-like_YeiP"/>
</dbReference>
<evidence type="ECO:0000313" key="6">
    <source>
        <dbReference type="Proteomes" id="UP000244948"/>
    </source>
</evidence>
<dbReference type="PANTHER" id="PTHR30053">
    <property type="entry name" value="ELONGATION FACTOR P"/>
    <property type="match status" value="1"/>
</dbReference>
<dbReference type="Pfam" id="PF09285">
    <property type="entry name" value="Elong-fact-P_C"/>
    <property type="match status" value="1"/>
</dbReference>
<evidence type="ECO:0000259" key="4">
    <source>
        <dbReference type="SMART" id="SM01185"/>
    </source>
</evidence>
<evidence type="ECO:0000313" key="5">
    <source>
        <dbReference type="EMBL" id="PWD82252.1"/>
    </source>
</evidence>
<sequence>MKKANEIRRGDVIQYNNLYYLVRDVEKSAPTARGGNTTFRIQIFSIPDNHKVDLSLRADDELEDVQLTKREATYSYKDGDNFVFMDSEDYSQYYLSEKLVGDDAGFILEGIEGYYVSLVDEAPVALSLPQTVVLEVVDTAPELKGASATKRNKPAKLSTGITVSVPEYIENGTKIVVNTDTREYSSRAN</sequence>
<dbReference type="InterPro" id="IPR014722">
    <property type="entry name" value="Rib_uL2_dom2"/>
</dbReference>
<comment type="caution">
    <text evidence="5">The sequence shown here is derived from an EMBL/GenBank/DDBJ whole genome shotgun (WGS) entry which is preliminary data.</text>
</comment>
<dbReference type="PIRSF" id="PIRSF005901">
    <property type="entry name" value="EF-P"/>
    <property type="match status" value="1"/>
</dbReference>
<dbReference type="Gene3D" id="2.30.30.30">
    <property type="match status" value="1"/>
</dbReference>
<dbReference type="EMBL" id="QEWR01000008">
    <property type="protein sequence ID" value="PWD82252.1"/>
    <property type="molecule type" value="Genomic_DNA"/>
</dbReference>
<keyword evidence="6" id="KW-1185">Reference proteome</keyword>
<comment type="similarity">
    <text evidence="1 2">Belongs to the elongation factor P family.</text>
</comment>
<dbReference type="AlphaFoldDB" id="A0A2U2AHW1"/>
<feature type="domain" description="Elongation factor P C-terminal" evidence="3">
    <location>
        <begin position="132"/>
        <end position="187"/>
    </location>
</feature>
<dbReference type="Pfam" id="PF01132">
    <property type="entry name" value="EFP"/>
    <property type="match status" value="1"/>
</dbReference>
<dbReference type="GO" id="GO:0005829">
    <property type="term" value="C:cytosol"/>
    <property type="evidence" value="ECO:0007669"/>
    <property type="project" value="UniProtKB-ARBA"/>
</dbReference>
<dbReference type="SUPFAM" id="SSF50104">
    <property type="entry name" value="Translation proteins SH3-like domain"/>
    <property type="match status" value="1"/>
</dbReference>
<dbReference type="Gene3D" id="2.40.50.140">
    <property type="entry name" value="Nucleic acid-binding proteins"/>
    <property type="match status" value="2"/>
</dbReference>
<name>A0A2U2AHW1_9GAMM</name>
<feature type="domain" description="Translation elongation factor P/YeiP central" evidence="4">
    <location>
        <begin position="69"/>
        <end position="124"/>
    </location>
</feature>
<dbReference type="InterPro" id="IPR020599">
    <property type="entry name" value="Transl_elong_fac_P/YeiP"/>
</dbReference>
<dbReference type="Proteomes" id="UP000244948">
    <property type="component" value="Unassembled WGS sequence"/>
</dbReference>
<dbReference type="SUPFAM" id="SSF50249">
    <property type="entry name" value="Nucleic acid-binding proteins"/>
    <property type="match status" value="2"/>
</dbReference>
<proteinExistence type="inferred from homology"/>
<dbReference type="PANTHER" id="PTHR30053:SF14">
    <property type="entry name" value="TRANSLATION ELONGATION FACTOR KOW-LIKE DOMAIN-CONTAINING PROTEIN"/>
    <property type="match status" value="1"/>
</dbReference>
<dbReference type="InterPro" id="IPR013185">
    <property type="entry name" value="Transl_elong_KOW-like"/>
</dbReference>
<dbReference type="RefSeq" id="WP_109236851.1">
    <property type="nucleotide sequence ID" value="NZ_BMXZ01000006.1"/>
</dbReference>
<dbReference type="SMART" id="SM00841">
    <property type="entry name" value="Elong-fact-P_C"/>
    <property type="match status" value="1"/>
</dbReference>
<dbReference type="InterPro" id="IPR001059">
    <property type="entry name" value="Transl_elong_P/YeiP_cen"/>
</dbReference>
<dbReference type="HAMAP" id="MF_00646">
    <property type="entry name" value="EFP"/>
    <property type="match status" value="1"/>
</dbReference>
<accession>A0A2U2AHW1</accession>
<dbReference type="PROSITE" id="PS01275">
    <property type="entry name" value="EFP"/>
    <property type="match status" value="1"/>
</dbReference>
<dbReference type="SMART" id="SM01185">
    <property type="entry name" value="EFP"/>
    <property type="match status" value="1"/>
</dbReference>
<reference evidence="5 6" key="1">
    <citation type="journal article" date="2018" name="Genome Announc.">
        <title>Ignatzschineria cameli sp. nov., isolated from necrotic foot tissue of dromedaries (Camelus dromedarius) and associated maggots (Wohlfahrtia species) in Dubai.</title>
        <authorList>
            <person name="Tsang C.C."/>
            <person name="Tang J.Y."/>
            <person name="Fong J.Y."/>
            <person name="Kinne J."/>
            <person name="Lee H.H."/>
            <person name="Joseph M."/>
            <person name="Jose S."/>
            <person name="Schuster R.K."/>
            <person name="Tang Y."/>
            <person name="Sivakumar S."/>
            <person name="Chen J.H."/>
            <person name="Teng J.L."/>
            <person name="Lau S.K."/>
            <person name="Wernery U."/>
            <person name="Woo P.C."/>
        </authorList>
    </citation>
    <scope>NUCLEOTIDE SEQUENCE [LARGE SCALE GENOMIC DNA]</scope>
    <source>
        <strain evidence="5 6">KCTC 22643</strain>
    </source>
</reference>
<dbReference type="InterPro" id="IPR008991">
    <property type="entry name" value="Translation_prot_SH3-like_sf"/>
</dbReference>
<dbReference type="InterPro" id="IPR012340">
    <property type="entry name" value="NA-bd_OB-fold"/>
</dbReference>
<keyword evidence="5" id="KW-0648">Protein biosynthesis</keyword>
<dbReference type="InterPro" id="IPR013852">
    <property type="entry name" value="Transl_elong_P/YeiP_CS"/>
</dbReference>
<dbReference type="CDD" id="cd04470">
    <property type="entry name" value="S1_EF-P_repeat_1"/>
    <property type="match status" value="1"/>
</dbReference>
<dbReference type="GO" id="GO:0043043">
    <property type="term" value="P:peptide biosynthetic process"/>
    <property type="evidence" value="ECO:0007669"/>
    <property type="project" value="InterPro"/>
</dbReference>
<gene>
    <name evidence="5" type="ORF">DC082_09970</name>
</gene>
<dbReference type="GO" id="GO:0003746">
    <property type="term" value="F:translation elongation factor activity"/>
    <property type="evidence" value="ECO:0007669"/>
    <property type="project" value="UniProtKB-UniRule"/>
</dbReference>
<keyword evidence="5" id="KW-0251">Elongation factor</keyword>
<evidence type="ECO:0000256" key="2">
    <source>
        <dbReference type="HAMAP-Rule" id="MF_00646"/>
    </source>
</evidence>
<dbReference type="Pfam" id="PF08207">
    <property type="entry name" value="EFP_N"/>
    <property type="match status" value="1"/>
</dbReference>
<dbReference type="InterPro" id="IPR015365">
    <property type="entry name" value="Elong-fact-P_C"/>
</dbReference>
<evidence type="ECO:0000259" key="3">
    <source>
        <dbReference type="SMART" id="SM00841"/>
    </source>
</evidence>
<dbReference type="NCBIfam" id="NF003392">
    <property type="entry name" value="PRK04542.1"/>
    <property type="match status" value="1"/>
</dbReference>